<reference evidence="2" key="3">
    <citation type="submission" date="2018-04" db="EMBL/GenBank/DDBJ databases">
        <authorList>
            <person name="Sheh A."/>
            <person name="Shen Z."/>
            <person name="Mannion A.J."/>
            <person name="Fox J.G."/>
        </authorList>
    </citation>
    <scope>NUCLEOTIDE SEQUENCE</scope>
    <source>
        <strain evidence="2">MIT 97-6194</strain>
    </source>
</reference>
<reference evidence="1 4" key="4">
    <citation type="submission" date="2019-12" db="EMBL/GenBank/DDBJ databases">
        <title>Multi-Generational Helicobacter saguini Isolates.</title>
        <authorList>
            <person name="Mannion A."/>
            <person name="Shen Z."/>
            <person name="Fox J.G."/>
        </authorList>
    </citation>
    <scope>NUCLEOTIDE SEQUENCE [LARGE SCALE GENOMIC DNA]</scope>
    <source>
        <strain evidence="1">16-048</strain>
        <strain evidence="4">16-048 (F4)</strain>
    </source>
</reference>
<keyword evidence="3" id="KW-1185">Reference proteome</keyword>
<dbReference type="Proteomes" id="UP000477070">
    <property type="component" value="Unassembled WGS sequence"/>
</dbReference>
<organism evidence="2 3">
    <name type="scientific">Helicobacter saguini</name>
    <dbReference type="NCBI Taxonomy" id="1548018"/>
    <lineage>
        <taxon>Bacteria</taxon>
        <taxon>Pseudomonadati</taxon>
        <taxon>Campylobacterota</taxon>
        <taxon>Epsilonproteobacteria</taxon>
        <taxon>Campylobacterales</taxon>
        <taxon>Helicobacteraceae</taxon>
        <taxon>Helicobacter</taxon>
    </lineage>
</organism>
<evidence type="ECO:0000313" key="4">
    <source>
        <dbReference type="Proteomes" id="UP000477070"/>
    </source>
</evidence>
<dbReference type="EMBL" id="JRMP02000002">
    <property type="protein sequence ID" value="TLD95675.1"/>
    <property type="molecule type" value="Genomic_DNA"/>
</dbReference>
<dbReference type="RefSeq" id="WP_118949271.1">
    <property type="nucleotide sequence ID" value="NZ_JRMP02000002.1"/>
</dbReference>
<evidence type="ECO:0000313" key="3">
    <source>
        <dbReference type="Proteomes" id="UP000029714"/>
    </source>
</evidence>
<reference evidence="2 3" key="1">
    <citation type="journal article" date="2014" name="Genome Announc.">
        <title>Draft genome sequences of eight enterohepatic helicobacter species isolated from both laboratory and wild rodents.</title>
        <authorList>
            <person name="Sheh A."/>
            <person name="Shen Z."/>
            <person name="Fox J.G."/>
        </authorList>
    </citation>
    <scope>NUCLEOTIDE SEQUENCE [LARGE SCALE GENOMIC DNA]</scope>
    <source>
        <strain evidence="2 3">MIT 97-6194</strain>
    </source>
</reference>
<protein>
    <submittedName>
        <fullName evidence="2">Uncharacterized protein</fullName>
    </submittedName>
</protein>
<proteinExistence type="predicted"/>
<dbReference type="AlphaFoldDB" id="A0A347W4I2"/>
<evidence type="ECO:0000313" key="1">
    <source>
        <dbReference type="EMBL" id="MWV69841.1"/>
    </source>
</evidence>
<sequence length="64" mass="7649">MDSKKDSKEIDYKDTLILPKTAFPMKANLPQNEPLRYAKWREFAYKIMSVYTIKILITQIIRKI</sequence>
<accession>A0A347W4I2</accession>
<reference evidence="2 3" key="2">
    <citation type="journal article" date="2016" name="Infect. Immun.">
        <title>Helicobacter saguini, a Novel Helicobacter Isolated from Cotton-Top Tamarins with Ulcerative Colitis, Has Proinflammatory Properties and Induces Typhlocolitis and Dysplasia in Gnotobiotic IL-10-/- Mice.</title>
        <authorList>
            <person name="Shen Z."/>
            <person name="Mannion A."/>
            <person name="Whary M.T."/>
            <person name="Muthupalani S."/>
            <person name="Sheh A."/>
            <person name="Feng Y."/>
            <person name="Gong G."/>
            <person name="Vandamme P."/>
            <person name="Holcombe H.R."/>
            <person name="Paster B.J."/>
            <person name="Fox J.G."/>
        </authorList>
    </citation>
    <scope>NUCLEOTIDE SEQUENCE [LARGE SCALE GENOMIC DNA]</scope>
    <source>
        <strain evidence="2 3">MIT 97-6194</strain>
    </source>
</reference>
<dbReference type="Proteomes" id="UP000029714">
    <property type="component" value="Unassembled WGS sequence"/>
</dbReference>
<gene>
    <name evidence="1" type="ORF">DCO61_07465</name>
    <name evidence="2" type="ORF">LS64_002150</name>
</gene>
<evidence type="ECO:0000313" key="2">
    <source>
        <dbReference type="EMBL" id="TLD95675.1"/>
    </source>
</evidence>
<dbReference type="EMBL" id="QBIU01000001">
    <property type="protein sequence ID" value="MWV69841.1"/>
    <property type="molecule type" value="Genomic_DNA"/>
</dbReference>
<dbReference type="OrthoDB" id="9810365at2"/>
<name>A0A347W4I2_9HELI</name>
<comment type="caution">
    <text evidence="2">The sequence shown here is derived from an EMBL/GenBank/DDBJ whole genome shotgun (WGS) entry which is preliminary data.</text>
</comment>